<dbReference type="PANTHER" id="PTHR23506:SF23">
    <property type="entry name" value="GH10249P"/>
    <property type="match status" value="1"/>
</dbReference>
<evidence type="ECO:0000259" key="7">
    <source>
        <dbReference type="PROSITE" id="PS50850"/>
    </source>
</evidence>
<accession>A0A381NIA7</accession>
<dbReference type="AlphaFoldDB" id="A0A381NIA7"/>
<protein>
    <recommendedName>
        <fullName evidence="7">Major facilitator superfamily (MFS) profile domain-containing protein</fullName>
    </recommendedName>
</protein>
<dbReference type="InterPro" id="IPR050930">
    <property type="entry name" value="MFS_Vesicular_Transporter"/>
</dbReference>
<feature type="transmembrane region" description="Helical" evidence="6">
    <location>
        <begin position="192"/>
        <end position="216"/>
    </location>
</feature>
<dbReference type="Gene3D" id="1.20.1250.20">
    <property type="entry name" value="MFS general substrate transporter like domains"/>
    <property type="match status" value="2"/>
</dbReference>
<keyword evidence="3 6" id="KW-0812">Transmembrane</keyword>
<feature type="domain" description="Major facilitator superfamily (MFS) profile" evidence="7">
    <location>
        <begin position="1"/>
        <end position="370"/>
    </location>
</feature>
<dbReference type="GO" id="GO:0022857">
    <property type="term" value="F:transmembrane transporter activity"/>
    <property type="evidence" value="ECO:0007669"/>
    <property type="project" value="InterPro"/>
</dbReference>
<dbReference type="SUPFAM" id="SSF103473">
    <property type="entry name" value="MFS general substrate transporter"/>
    <property type="match status" value="1"/>
</dbReference>
<gene>
    <name evidence="8" type="ORF">METZ01_LOCUS6442</name>
</gene>
<evidence type="ECO:0000313" key="8">
    <source>
        <dbReference type="EMBL" id="SUZ53588.1"/>
    </source>
</evidence>
<comment type="subcellular location">
    <subcellularLocation>
        <location evidence="1">Membrane</location>
        <topology evidence="1">Multi-pass membrane protein</topology>
    </subcellularLocation>
</comment>
<proteinExistence type="predicted"/>
<dbReference type="Pfam" id="PF07690">
    <property type="entry name" value="MFS_1"/>
    <property type="match status" value="1"/>
</dbReference>
<dbReference type="InterPro" id="IPR011701">
    <property type="entry name" value="MFS"/>
</dbReference>
<evidence type="ECO:0000256" key="6">
    <source>
        <dbReference type="SAM" id="Phobius"/>
    </source>
</evidence>
<keyword evidence="5 6" id="KW-0472">Membrane</keyword>
<evidence type="ECO:0000256" key="4">
    <source>
        <dbReference type="ARBA" id="ARBA00022989"/>
    </source>
</evidence>
<dbReference type="PROSITE" id="PS50850">
    <property type="entry name" value="MFS"/>
    <property type="match status" value="1"/>
</dbReference>
<feature type="transmembrane region" description="Helical" evidence="6">
    <location>
        <begin position="120"/>
        <end position="141"/>
    </location>
</feature>
<feature type="transmembrane region" description="Helical" evidence="6">
    <location>
        <begin position="287"/>
        <end position="310"/>
    </location>
</feature>
<keyword evidence="4 6" id="KW-1133">Transmembrane helix</keyword>
<keyword evidence="2" id="KW-0813">Transport</keyword>
<name>A0A381NIA7_9ZZZZ</name>
<feature type="transmembrane region" description="Helical" evidence="6">
    <location>
        <begin position="60"/>
        <end position="78"/>
    </location>
</feature>
<evidence type="ECO:0000256" key="1">
    <source>
        <dbReference type="ARBA" id="ARBA00004141"/>
    </source>
</evidence>
<feature type="transmembrane region" description="Helical" evidence="6">
    <location>
        <begin position="147"/>
        <end position="166"/>
    </location>
</feature>
<feature type="transmembrane region" description="Helical" evidence="6">
    <location>
        <begin position="222"/>
        <end position="243"/>
    </location>
</feature>
<evidence type="ECO:0000256" key="2">
    <source>
        <dbReference type="ARBA" id="ARBA00022448"/>
    </source>
</evidence>
<organism evidence="8">
    <name type="scientific">marine metagenome</name>
    <dbReference type="NCBI Taxonomy" id="408172"/>
    <lineage>
        <taxon>unclassified sequences</taxon>
        <taxon>metagenomes</taxon>
        <taxon>ecological metagenomes</taxon>
    </lineage>
</organism>
<reference evidence="8" key="1">
    <citation type="submission" date="2018-05" db="EMBL/GenBank/DDBJ databases">
        <authorList>
            <person name="Lanie J.A."/>
            <person name="Ng W.-L."/>
            <person name="Kazmierczak K.M."/>
            <person name="Andrzejewski T.M."/>
            <person name="Davidsen T.M."/>
            <person name="Wayne K.J."/>
            <person name="Tettelin H."/>
            <person name="Glass J.I."/>
            <person name="Rusch D."/>
            <person name="Podicherti R."/>
            <person name="Tsui H.-C.T."/>
            <person name="Winkler M.E."/>
        </authorList>
    </citation>
    <scope>NUCLEOTIDE SEQUENCE</scope>
</reference>
<dbReference type="PANTHER" id="PTHR23506">
    <property type="entry name" value="GH10249P"/>
    <property type="match status" value="1"/>
</dbReference>
<feature type="transmembrane region" description="Helical" evidence="6">
    <location>
        <begin position="264"/>
        <end position="281"/>
    </location>
</feature>
<dbReference type="InterPro" id="IPR020846">
    <property type="entry name" value="MFS_dom"/>
</dbReference>
<sequence length="370" mass="38513">MATAFSLLGDQALYSVLPVYFEELGLAPIEVGLILSVNRWIRLITNHFAYRMAERFRSDLLFVGALLLGSLTTAMYVFTSLFTVLLAARLIWGLAWSFIRHIGVLEVMRDVPADVSGRTMGVYNGISRLGSVTGLFGGALLVDLVGFSAALFAIACASLLAIPMGLKARLPDRPLPSGQSTKGFMVTTDARIYAVIGFALGAVGPGLVAATLGAVLADRLGVTVSAVSAATLTGAILAARYVLDSLAAPWLGGLSDRYGVRTSVVAFTSFGGMALLVAAGVDNVYLVAILTILFFGAGTALQAGVTGAVSQHGSGPFRNFNTSMDFGAASGPLVGWWLLDALGFDAAGIALGGGMYLMLALFVAVARSRL</sequence>
<evidence type="ECO:0000256" key="3">
    <source>
        <dbReference type="ARBA" id="ARBA00022692"/>
    </source>
</evidence>
<feature type="transmembrane region" description="Helical" evidence="6">
    <location>
        <begin position="345"/>
        <end position="366"/>
    </location>
</feature>
<evidence type="ECO:0000256" key="5">
    <source>
        <dbReference type="ARBA" id="ARBA00023136"/>
    </source>
</evidence>
<dbReference type="InterPro" id="IPR036259">
    <property type="entry name" value="MFS_trans_sf"/>
</dbReference>
<dbReference type="GO" id="GO:0016020">
    <property type="term" value="C:membrane"/>
    <property type="evidence" value="ECO:0007669"/>
    <property type="project" value="UniProtKB-SubCell"/>
</dbReference>
<dbReference type="EMBL" id="UINC01000337">
    <property type="protein sequence ID" value="SUZ53588.1"/>
    <property type="molecule type" value="Genomic_DNA"/>
</dbReference>